<comment type="subcellular location">
    <subcellularLocation>
        <location evidence="1">Membrane</location>
        <topology evidence="1">Single-pass membrane protein</topology>
    </subcellularLocation>
</comment>
<evidence type="ECO:0000256" key="5">
    <source>
        <dbReference type="SAM" id="SignalP"/>
    </source>
</evidence>
<accession>A0A833L1H2</accession>
<keyword evidence="4" id="KW-0472">Membrane</keyword>
<proteinExistence type="predicted"/>
<evidence type="ECO:0000259" key="6">
    <source>
        <dbReference type="Pfam" id="PF04357"/>
    </source>
</evidence>
<reference evidence="7 8" key="1">
    <citation type="submission" date="2019-12" db="EMBL/GenBank/DDBJ databases">
        <authorList>
            <person name="Wolfe R."/>
            <person name="Danczak R."/>
            <person name="Wilkins M."/>
        </authorList>
    </citation>
    <scope>NUCLEOTIDE SEQUENCE [LARGE SCALE GENOMIC DNA]</scope>
    <source>
        <strain evidence="7">X2_MaxBin.013</strain>
    </source>
</reference>
<comment type="caution">
    <text evidence="7">The sequence shown here is derived from an EMBL/GenBank/DDBJ whole genome shotgun (WGS) entry which is preliminary data.</text>
</comment>
<keyword evidence="2" id="KW-0812">Transmembrane</keyword>
<protein>
    <recommendedName>
        <fullName evidence="6">Translocation and assembly module TamB C-terminal domain-containing protein</fullName>
    </recommendedName>
</protein>
<feature type="domain" description="Translocation and assembly module TamB C-terminal" evidence="6">
    <location>
        <begin position="1131"/>
        <end position="1501"/>
    </location>
</feature>
<keyword evidence="3" id="KW-1133">Transmembrane helix</keyword>
<evidence type="ECO:0000256" key="3">
    <source>
        <dbReference type="ARBA" id="ARBA00022989"/>
    </source>
</evidence>
<evidence type="ECO:0000256" key="1">
    <source>
        <dbReference type="ARBA" id="ARBA00004167"/>
    </source>
</evidence>
<dbReference type="GO" id="GO:0009306">
    <property type="term" value="P:protein secretion"/>
    <property type="evidence" value="ECO:0007669"/>
    <property type="project" value="InterPro"/>
</dbReference>
<evidence type="ECO:0000313" key="7">
    <source>
        <dbReference type="EMBL" id="KAF0134512.1"/>
    </source>
</evidence>
<sequence>MKKIAILLFLLILSNSAFCGIADPIYENIKQQAINSFSDIFSQKVEIARAGGRIVGKIDLLDCKIGKDIFAEKITINYNPVKYLMNKGDIVPSITRIDIIKGRVKIIKNRKQDLNVLHFLKPPKPGESGVPFKAKLKLISCMITYIDEAGLPYNLKKEPVIFGLQKVNGKVDLSPVPNIKIDIEAAQDGRKMFFSGTVNSASGKYNLKVSGKEVLSAPILSYFVPNLNPKKGWANIIADITNENINIQASGIVDDMAISASGKVFNGLDLKLNLENIKLEEAKSFLPELKTADIKGIGKLGINISGPYDDIKFNAAADIKNAQLFQQNISGRVSFNYGRGKLVFESKDLNAYGGKVLLSGNVDLANNAPIFNISASLQGIDLARVLSEAPIAAGKFSGQAKIFGNAKQFAGNLNGRFLNASILGQEVENGEAKITFDDGTTKIETVKLFSPQAEFAGSGEVSSDLNFNLYANARGVKLKGENELGKMQAKIDKFQGNISFKVDEDFIETPLKRLNAKGLVEISEAIFGEQNIDRAYGGVDLAGGLMEIKNAKFLRNDSTISVSGKVGEETNINCSGRAVKLEDLSVLGIFLPAEFKPFYGIADMDINVGGRINALTVNGKFGLRDGNFNGIYLKSASAEVFVENNRFNVKSFKIKTVNSNLEGRYLTNKAMLDAEFKGNIYLEDFAPALKKYGIIAGFGKIALKGSGQIFSPIGKASISFRDFRFNNIFLDYAEGEIESKNQRAYFSRPLTILSGKNIIKLKGGIKLDQDFEESVAALDLNVEKAEVSSFTDLLLAGYSEVSKYFKPAIEGKIKIDIDGTKLLPPAFNNLLYDENAKQYYLKYYEEISAEAGKKEKITQEMEKIKGEFSGKAAIYGKIANPSLSIEAEVKKGSYGKYNFDSLSLKSSYLNEALLVKSLILKKSDGKAEAFGEISTNGKMNFKLFAKSMPLDFLKVFSDKKYEGLLDMGAKVEGSLKTPAVSANFKANRGGIAGIKFDNFAGQFFFDADGLALKNIIFSNKRDISSIEGTIDAEGSGNIKASLSGEAIGLFNIFTDEVVWKSGKAQGRVSLSFDKWKPRLLGYLAVTDANLYIKRLDSEIYSSYLYCTADGNSAIIENLTAYWYGKASRYLTNTIKLKGQIEFNEGKIEAELSDTHLFIDMPNLYQGEMDLRGFNFAGDEAGYKIKGNLDFNDGMLFLPKAGADGSKSTPVDFDIVFNFNKNVYLASGDVLTLDLSGILLNLEMTGKDIRLFGLIDKPNLSGKVVFKRGTVNIMGREFSLLSEDTQKKYFTYENAAENTALFNGTGVMPDLKLLASANVDEKTIDNKNKKVVVVSSISGVPFAKEENKKLTVNFEAFDEENGKYSRAKYSEQEVRLLLLPDFIKSLAGMDKEKGVNTNAVMADYLNSRLQAVIFRGLERGIEKALGLESLVLEYNFGSDIKQALGVDNRQLAKPAIGVGFVKGFFDKLYIDVRYSQGIEQGTNQSLNYQISYKLTSVISVDYYREPVNFNDLNSGQYKTTLKAGYSF</sequence>
<name>A0A833L1H2_UNCSA</name>
<dbReference type="Proteomes" id="UP000488506">
    <property type="component" value="Unassembled WGS sequence"/>
</dbReference>
<keyword evidence="5" id="KW-0732">Signal</keyword>
<dbReference type="EMBL" id="WPAF01000007">
    <property type="protein sequence ID" value="KAF0134512.1"/>
    <property type="molecule type" value="Genomic_DNA"/>
</dbReference>
<evidence type="ECO:0000313" key="8">
    <source>
        <dbReference type="Proteomes" id="UP000488506"/>
    </source>
</evidence>
<gene>
    <name evidence="7" type="ORF">FD145_530</name>
</gene>
<evidence type="ECO:0000256" key="2">
    <source>
        <dbReference type="ARBA" id="ARBA00022692"/>
    </source>
</evidence>
<dbReference type="Pfam" id="PF04357">
    <property type="entry name" value="TamB"/>
    <property type="match status" value="1"/>
</dbReference>
<evidence type="ECO:0000256" key="4">
    <source>
        <dbReference type="ARBA" id="ARBA00023136"/>
    </source>
</evidence>
<feature type="chain" id="PRO_5032620885" description="Translocation and assembly module TamB C-terminal domain-containing protein" evidence="5">
    <location>
        <begin position="20"/>
        <end position="1526"/>
    </location>
</feature>
<dbReference type="InterPro" id="IPR007452">
    <property type="entry name" value="TamB_C"/>
</dbReference>
<dbReference type="GO" id="GO:0005886">
    <property type="term" value="C:plasma membrane"/>
    <property type="evidence" value="ECO:0007669"/>
    <property type="project" value="InterPro"/>
</dbReference>
<organism evidence="7 8">
    <name type="scientific">Candidatus Saganbacteria bacterium</name>
    <dbReference type="NCBI Taxonomy" id="2575572"/>
    <lineage>
        <taxon>Bacteria</taxon>
        <taxon>Bacillati</taxon>
        <taxon>Saganbacteria</taxon>
    </lineage>
</organism>
<feature type="signal peptide" evidence="5">
    <location>
        <begin position="1"/>
        <end position="19"/>
    </location>
</feature>